<accession>A0AA41V731</accession>
<dbReference type="Proteomes" id="UP001177140">
    <property type="component" value="Unassembled WGS sequence"/>
</dbReference>
<proteinExistence type="predicted"/>
<protein>
    <submittedName>
        <fullName evidence="1">Uncharacterized protein</fullName>
    </submittedName>
</protein>
<evidence type="ECO:0000313" key="1">
    <source>
        <dbReference type="EMBL" id="MCL7033186.1"/>
    </source>
</evidence>
<evidence type="ECO:0000313" key="2">
    <source>
        <dbReference type="Proteomes" id="UP001177140"/>
    </source>
</evidence>
<gene>
    <name evidence="1" type="ORF">MKW94_009117</name>
</gene>
<organism evidence="1 2">
    <name type="scientific">Papaver nudicaule</name>
    <name type="common">Iceland poppy</name>
    <dbReference type="NCBI Taxonomy" id="74823"/>
    <lineage>
        <taxon>Eukaryota</taxon>
        <taxon>Viridiplantae</taxon>
        <taxon>Streptophyta</taxon>
        <taxon>Embryophyta</taxon>
        <taxon>Tracheophyta</taxon>
        <taxon>Spermatophyta</taxon>
        <taxon>Magnoliopsida</taxon>
        <taxon>Ranunculales</taxon>
        <taxon>Papaveraceae</taxon>
        <taxon>Papaveroideae</taxon>
        <taxon>Papaver</taxon>
    </lineage>
</organism>
<name>A0AA41V731_PAPNU</name>
<keyword evidence="2" id="KW-1185">Reference proteome</keyword>
<dbReference type="EMBL" id="JAJJMA010131523">
    <property type="protein sequence ID" value="MCL7033186.1"/>
    <property type="molecule type" value="Genomic_DNA"/>
</dbReference>
<comment type="caution">
    <text evidence="1">The sequence shown here is derived from an EMBL/GenBank/DDBJ whole genome shotgun (WGS) entry which is preliminary data.</text>
</comment>
<dbReference type="AlphaFoldDB" id="A0AA41V731"/>
<reference evidence="1" key="1">
    <citation type="submission" date="2022-03" db="EMBL/GenBank/DDBJ databases">
        <title>A functionally conserved STORR gene fusion in Papaver species that diverged 16.8 million years ago.</title>
        <authorList>
            <person name="Catania T."/>
        </authorList>
    </citation>
    <scope>NUCLEOTIDE SEQUENCE</scope>
    <source>
        <strain evidence="1">S-191538</strain>
    </source>
</reference>
<sequence length="100" mass="11744">MYQKKRNLNPKVNSCPGLCTWLLWERLLQAFVSTNGNARRRTKHALSARFRIIRINCFQYHEILKDCDMDTEVAILAYTIIVGKAFLWVEAYDIISEYVS</sequence>